<dbReference type="PANTHER" id="PTHR37809:SF1">
    <property type="entry name" value="RIBOSOMAL PROTEIN S12 METHYLTHIOTRANSFERASE ACCESSORY FACTOR YCAO"/>
    <property type="match status" value="1"/>
</dbReference>
<reference evidence="2 3" key="1">
    <citation type="submission" date="2016-05" db="EMBL/GenBank/DDBJ databases">
        <title>Complete genome sequence of Rathayibacter tritici NCPPB 1953.</title>
        <authorList>
            <person name="Park J."/>
            <person name="Lee H.-H."/>
            <person name="Lee S.-W."/>
            <person name="Seo Y.-S."/>
        </authorList>
    </citation>
    <scope>NUCLEOTIDE SEQUENCE [LARGE SCALE GENOMIC DNA]</scope>
    <source>
        <strain evidence="2 3">NCPPB 1953</strain>
    </source>
</reference>
<dbReference type="KEGG" id="rtn:A6122_2071"/>
<gene>
    <name evidence="2" type="ORF">A6122_2071</name>
</gene>
<proteinExistence type="predicted"/>
<protein>
    <recommendedName>
        <fullName evidence="1">YcaO domain-containing protein</fullName>
    </recommendedName>
</protein>
<sequence length="367" mass="39836">MYEALVASQNKNEATKAALLPLLPRYGISRVARLTGLDVSGVPVYSAVRPRATTLSVSAGKGFSETTAWISAVMESVEADAAEQFSRVALRDEPARDLSLAYDVEDLPRRMMALVTAHTPLDWTKARDLATGEWTYVPFLACGLRGVVRRARHQAAFVTSSNGVAAGFDVEAARRHALSELIERHALASWLELGKSPFRFDADRYGSAVADLIRRVKDDGLSVVTLCKEGIAGYWVAATYLTAPDMPQIFAGSAAACDVFEAVEKAVLEAFQSRTSVISGLRDDIRARDYSYRRASRPLDFERFPVLSESPVELRSELSVSEIVARISAETSMPVLEVLLSNKADSIKVVQTIAPGLLPAASVAMPN</sequence>
<dbReference type="PATRIC" id="fig|33888.3.peg.2294"/>
<dbReference type="NCBIfam" id="TIGR00702">
    <property type="entry name" value="YcaO-type kinase domain"/>
    <property type="match status" value="1"/>
</dbReference>
<evidence type="ECO:0000313" key="2">
    <source>
        <dbReference type="EMBL" id="AND17195.1"/>
    </source>
</evidence>
<dbReference type="AlphaFoldDB" id="A0A169C2S6"/>
<dbReference type="RefSeq" id="WP_084415984.1">
    <property type="nucleotide sequence ID" value="NZ_CP015515.1"/>
</dbReference>
<dbReference type="EMBL" id="CP015515">
    <property type="protein sequence ID" value="AND17195.1"/>
    <property type="molecule type" value="Genomic_DNA"/>
</dbReference>
<dbReference type="InterPro" id="IPR003776">
    <property type="entry name" value="YcaO-like_dom"/>
</dbReference>
<feature type="domain" description="YcaO" evidence="1">
    <location>
        <begin position="60"/>
        <end position="367"/>
    </location>
</feature>
<dbReference type="STRING" id="33888.A6122_2071"/>
<evidence type="ECO:0000259" key="1">
    <source>
        <dbReference type="PROSITE" id="PS51664"/>
    </source>
</evidence>
<dbReference type="PANTHER" id="PTHR37809">
    <property type="entry name" value="RIBOSOMAL PROTEIN S12 METHYLTHIOTRANSFERASE ACCESSORY FACTOR YCAO"/>
    <property type="match status" value="1"/>
</dbReference>
<organism evidence="2 3">
    <name type="scientific">Rathayibacter tritici</name>
    <dbReference type="NCBI Taxonomy" id="33888"/>
    <lineage>
        <taxon>Bacteria</taxon>
        <taxon>Bacillati</taxon>
        <taxon>Actinomycetota</taxon>
        <taxon>Actinomycetes</taxon>
        <taxon>Micrococcales</taxon>
        <taxon>Microbacteriaceae</taxon>
        <taxon>Rathayibacter</taxon>
    </lineage>
</organism>
<name>A0A169C2S6_9MICO</name>
<keyword evidence="3" id="KW-1185">Reference proteome</keyword>
<dbReference type="Proteomes" id="UP000077071">
    <property type="component" value="Chromosome"/>
</dbReference>
<dbReference type="OrthoDB" id="109999at2"/>
<dbReference type="Pfam" id="PF02624">
    <property type="entry name" value="YcaO"/>
    <property type="match status" value="1"/>
</dbReference>
<dbReference type="PROSITE" id="PS51664">
    <property type="entry name" value="YCAO"/>
    <property type="match status" value="1"/>
</dbReference>
<dbReference type="Gene3D" id="3.30.1330.230">
    <property type="match status" value="1"/>
</dbReference>
<accession>A0A169C2S6</accession>
<evidence type="ECO:0000313" key="3">
    <source>
        <dbReference type="Proteomes" id="UP000077071"/>
    </source>
</evidence>